<dbReference type="PANTHER" id="PTHR43328">
    <property type="entry name" value="ACETYLTRANSFERASE-RELATED"/>
    <property type="match status" value="1"/>
</dbReference>
<accession>A0AAD4DFG4</accession>
<dbReference type="Proteomes" id="UP001194580">
    <property type="component" value="Unassembled WGS sequence"/>
</dbReference>
<name>A0AAD4DFG4_9FUNG</name>
<dbReference type="PROSITE" id="PS51186">
    <property type="entry name" value="GNAT"/>
    <property type="match status" value="1"/>
</dbReference>
<organism evidence="3 4">
    <name type="scientific">Linnemannia exigua</name>
    <dbReference type="NCBI Taxonomy" id="604196"/>
    <lineage>
        <taxon>Eukaryota</taxon>
        <taxon>Fungi</taxon>
        <taxon>Fungi incertae sedis</taxon>
        <taxon>Mucoromycota</taxon>
        <taxon>Mortierellomycotina</taxon>
        <taxon>Mortierellomycetes</taxon>
        <taxon>Mortierellales</taxon>
        <taxon>Mortierellaceae</taxon>
        <taxon>Linnemannia</taxon>
    </lineage>
</organism>
<feature type="compositionally biased region" description="Low complexity" evidence="1">
    <location>
        <begin position="1"/>
        <end position="14"/>
    </location>
</feature>
<evidence type="ECO:0000259" key="2">
    <source>
        <dbReference type="PROSITE" id="PS51186"/>
    </source>
</evidence>
<keyword evidence="4" id="KW-1185">Reference proteome</keyword>
<protein>
    <recommendedName>
        <fullName evidence="2">N-acetyltransferase domain-containing protein</fullName>
    </recommendedName>
</protein>
<dbReference type="AlphaFoldDB" id="A0AAD4DFG4"/>
<dbReference type="EMBL" id="JAAAIL010000337">
    <property type="protein sequence ID" value="KAG0276786.1"/>
    <property type="molecule type" value="Genomic_DNA"/>
</dbReference>
<dbReference type="PANTHER" id="PTHR43328:SF1">
    <property type="entry name" value="N-ACETYLTRANSFERASE DOMAIN-CONTAINING PROTEIN"/>
    <property type="match status" value="1"/>
</dbReference>
<reference evidence="3" key="1">
    <citation type="journal article" date="2020" name="Fungal Divers.">
        <title>Resolving the Mortierellaceae phylogeny through synthesis of multi-gene phylogenetics and phylogenomics.</title>
        <authorList>
            <person name="Vandepol N."/>
            <person name="Liber J."/>
            <person name="Desiro A."/>
            <person name="Na H."/>
            <person name="Kennedy M."/>
            <person name="Barry K."/>
            <person name="Grigoriev I.V."/>
            <person name="Miller A.N."/>
            <person name="O'Donnell K."/>
            <person name="Stajich J.E."/>
            <person name="Bonito G."/>
        </authorList>
    </citation>
    <scope>NUCLEOTIDE SEQUENCE</scope>
    <source>
        <strain evidence="3">NRRL 28262</strain>
    </source>
</reference>
<evidence type="ECO:0000256" key="1">
    <source>
        <dbReference type="SAM" id="MobiDB-lite"/>
    </source>
</evidence>
<evidence type="ECO:0000313" key="4">
    <source>
        <dbReference type="Proteomes" id="UP001194580"/>
    </source>
</evidence>
<sequence>MTENTATATLTAAAQEHQEHASVSTPTPRTPEEHARLLALHNSFKPVWLTETITLGPWLPSDRETLVEHLNDARIHSYLYGPPFPYTLKDADLWLGSKVDRMTDKGTLLDFCLRDMAKGGKAIGSLAVTNVGDDKLEGDDTGYWLSPEYHGQGLMSKALRMMLHRVSMVEVGKRKFNAHAFLGNHASRRTMEKIGFVVQQEADEEGKKLQRAVKNGEEIPMWSLRLYVTDEDVERWEVVPEATPLPSLVK</sequence>
<dbReference type="Gene3D" id="3.40.630.30">
    <property type="match status" value="1"/>
</dbReference>
<dbReference type="Pfam" id="PF13302">
    <property type="entry name" value="Acetyltransf_3"/>
    <property type="match status" value="1"/>
</dbReference>
<proteinExistence type="predicted"/>
<comment type="caution">
    <text evidence="3">The sequence shown here is derived from an EMBL/GenBank/DDBJ whole genome shotgun (WGS) entry which is preliminary data.</text>
</comment>
<dbReference type="InterPro" id="IPR000182">
    <property type="entry name" value="GNAT_dom"/>
</dbReference>
<evidence type="ECO:0000313" key="3">
    <source>
        <dbReference type="EMBL" id="KAG0276786.1"/>
    </source>
</evidence>
<dbReference type="SUPFAM" id="SSF55729">
    <property type="entry name" value="Acyl-CoA N-acyltransferases (Nat)"/>
    <property type="match status" value="1"/>
</dbReference>
<feature type="domain" description="N-acetyltransferase" evidence="2">
    <location>
        <begin position="53"/>
        <end position="220"/>
    </location>
</feature>
<dbReference type="InterPro" id="IPR016181">
    <property type="entry name" value="Acyl_CoA_acyltransferase"/>
</dbReference>
<gene>
    <name evidence="3" type="ORF">BGZ95_007041</name>
</gene>
<dbReference type="GO" id="GO:0016747">
    <property type="term" value="F:acyltransferase activity, transferring groups other than amino-acyl groups"/>
    <property type="evidence" value="ECO:0007669"/>
    <property type="project" value="InterPro"/>
</dbReference>
<feature type="region of interest" description="Disordered" evidence="1">
    <location>
        <begin position="1"/>
        <end position="30"/>
    </location>
</feature>